<accession>A0A1Y2IA92</accession>
<dbReference type="EMBL" id="KZ084143">
    <property type="protein sequence ID" value="OSC98027.1"/>
    <property type="molecule type" value="Genomic_DNA"/>
</dbReference>
<sequence>MRQIWHKAHEYLGETAPITAHTRRFSVYCSSQEYRDTQRAHFESSTEGTGIHRQPIQGKEDIGNGTGRMQHRVTRRRSILPPKAGRARCRHLDIRPEAILSGLQGLSALAMRLYSQGPDPLHPADTLHPGLDGARTCMTRKPNALVEASARRLNSATRVQRLHRQTHYKTARQ</sequence>
<reference evidence="2 3" key="1">
    <citation type="journal article" date="2015" name="Biotechnol. Biofuels">
        <title>Enhanced degradation of softwood versus hardwood by the white-rot fungus Pycnoporus coccineus.</title>
        <authorList>
            <person name="Couturier M."/>
            <person name="Navarro D."/>
            <person name="Chevret D."/>
            <person name="Henrissat B."/>
            <person name="Piumi F."/>
            <person name="Ruiz-Duenas F.J."/>
            <person name="Martinez A.T."/>
            <person name="Grigoriev I.V."/>
            <person name="Riley R."/>
            <person name="Lipzen A."/>
            <person name="Berrin J.G."/>
            <person name="Master E.R."/>
            <person name="Rosso M.N."/>
        </authorList>
    </citation>
    <scope>NUCLEOTIDE SEQUENCE [LARGE SCALE GENOMIC DNA]</scope>
    <source>
        <strain evidence="2 3">BRFM310</strain>
    </source>
</reference>
<dbReference type="AlphaFoldDB" id="A0A1Y2IA92"/>
<evidence type="ECO:0000256" key="1">
    <source>
        <dbReference type="SAM" id="MobiDB-lite"/>
    </source>
</evidence>
<dbReference type="Proteomes" id="UP000193067">
    <property type="component" value="Unassembled WGS sequence"/>
</dbReference>
<keyword evidence="3" id="KW-1185">Reference proteome</keyword>
<name>A0A1Y2IA92_TRAC3</name>
<feature type="region of interest" description="Disordered" evidence="1">
    <location>
        <begin position="41"/>
        <end position="68"/>
    </location>
</feature>
<protein>
    <submittedName>
        <fullName evidence="2">Uncharacterized protein</fullName>
    </submittedName>
</protein>
<gene>
    <name evidence="2" type="ORF">PYCCODRAFT_1041319</name>
</gene>
<proteinExistence type="predicted"/>
<evidence type="ECO:0000313" key="3">
    <source>
        <dbReference type="Proteomes" id="UP000193067"/>
    </source>
</evidence>
<evidence type="ECO:0000313" key="2">
    <source>
        <dbReference type="EMBL" id="OSC98027.1"/>
    </source>
</evidence>
<organism evidence="2 3">
    <name type="scientific">Trametes coccinea (strain BRFM310)</name>
    <name type="common">Pycnoporus coccineus</name>
    <dbReference type="NCBI Taxonomy" id="1353009"/>
    <lineage>
        <taxon>Eukaryota</taxon>
        <taxon>Fungi</taxon>
        <taxon>Dikarya</taxon>
        <taxon>Basidiomycota</taxon>
        <taxon>Agaricomycotina</taxon>
        <taxon>Agaricomycetes</taxon>
        <taxon>Polyporales</taxon>
        <taxon>Polyporaceae</taxon>
        <taxon>Trametes</taxon>
    </lineage>
</organism>